<reference evidence="1" key="1">
    <citation type="submission" date="2023-05" db="EMBL/GenBank/DDBJ databases">
        <authorList>
            <consortium name="ELIXIR-Norway"/>
        </authorList>
    </citation>
    <scope>NUCLEOTIDE SEQUENCE</scope>
</reference>
<accession>A0AC59ZNJ8</accession>
<reference evidence="1" key="2">
    <citation type="submission" date="2025-03" db="EMBL/GenBank/DDBJ databases">
        <authorList>
            <consortium name="ELIXIR-Norway"/>
            <consortium name="Elixir Norway"/>
        </authorList>
    </citation>
    <scope>NUCLEOTIDE SEQUENCE</scope>
</reference>
<dbReference type="Proteomes" id="UP001162501">
    <property type="component" value="Chromosome 31"/>
</dbReference>
<evidence type="ECO:0000313" key="1">
    <source>
        <dbReference type="EMBL" id="CAN0473562.1"/>
    </source>
</evidence>
<protein>
    <submittedName>
        <fullName evidence="1">Uncharacterized protein</fullName>
    </submittedName>
</protein>
<proteinExistence type="predicted"/>
<organism evidence="1 2">
    <name type="scientific">Rangifer tarandus platyrhynchus</name>
    <name type="common">Svalbard reindeer</name>
    <dbReference type="NCBI Taxonomy" id="3082113"/>
    <lineage>
        <taxon>Eukaryota</taxon>
        <taxon>Metazoa</taxon>
        <taxon>Chordata</taxon>
        <taxon>Craniata</taxon>
        <taxon>Vertebrata</taxon>
        <taxon>Euteleostomi</taxon>
        <taxon>Mammalia</taxon>
        <taxon>Eutheria</taxon>
        <taxon>Laurasiatheria</taxon>
        <taxon>Artiodactyla</taxon>
        <taxon>Ruminantia</taxon>
        <taxon>Pecora</taxon>
        <taxon>Cervidae</taxon>
        <taxon>Odocoileinae</taxon>
        <taxon>Rangifer</taxon>
    </lineage>
</organism>
<gene>
    <name evidence="1" type="ORF">MRATA1EN22A_LOCUS20664</name>
</gene>
<dbReference type="EMBL" id="OX596115">
    <property type="protein sequence ID" value="CAN0473562.1"/>
    <property type="molecule type" value="Genomic_DNA"/>
</dbReference>
<name>A0AC59ZNJ8_RANTA</name>
<evidence type="ECO:0000313" key="2">
    <source>
        <dbReference type="Proteomes" id="UP001162501"/>
    </source>
</evidence>
<sequence>MCRDAVTAAGVFYSFTELMFAKSLPCTKPHAWDGAMSNITGQVSCQRAWLEKQKRSNYKRLWDFPAGPVVKNLSCNAGDAGLIPENKDPTCHRAIKPSRSN</sequence>